<keyword evidence="3" id="KW-1133">Transmembrane helix</keyword>
<dbReference type="PANTHER" id="PTHR11863">
    <property type="entry name" value="STEROL DESATURASE"/>
    <property type="match status" value="1"/>
</dbReference>
<proteinExistence type="predicted"/>
<feature type="region of interest" description="Disordered" evidence="5">
    <location>
        <begin position="1"/>
        <end position="20"/>
    </location>
</feature>
<comment type="caution">
    <text evidence="7">The sequence shown here is derived from an EMBL/GenBank/DDBJ whole genome shotgun (WGS) entry which is preliminary data.</text>
</comment>
<organism evidence="7 8">
    <name type="scientific">Paecilomyces lecythidis</name>
    <dbReference type="NCBI Taxonomy" id="3004212"/>
    <lineage>
        <taxon>Eukaryota</taxon>
        <taxon>Fungi</taxon>
        <taxon>Dikarya</taxon>
        <taxon>Ascomycota</taxon>
        <taxon>Pezizomycotina</taxon>
        <taxon>Eurotiomycetes</taxon>
        <taxon>Eurotiomycetidae</taxon>
        <taxon>Eurotiales</taxon>
        <taxon>Thermoascaceae</taxon>
        <taxon>Paecilomyces</taxon>
    </lineage>
</organism>
<dbReference type="EMBL" id="JAVDPF010000008">
    <property type="protein sequence ID" value="KAL1880942.1"/>
    <property type="molecule type" value="Genomic_DNA"/>
</dbReference>
<keyword evidence="2" id="KW-0812">Transmembrane</keyword>
<evidence type="ECO:0000256" key="1">
    <source>
        <dbReference type="ARBA" id="ARBA00004370"/>
    </source>
</evidence>
<gene>
    <name evidence="7" type="ORF">Plec18167_003477</name>
</gene>
<accession>A0ABR3XZ74</accession>
<dbReference type="Pfam" id="PF04116">
    <property type="entry name" value="FA_hydroxylase"/>
    <property type="match status" value="1"/>
</dbReference>
<comment type="subcellular location">
    <subcellularLocation>
        <location evidence="1">Membrane</location>
    </subcellularLocation>
</comment>
<evidence type="ECO:0000313" key="8">
    <source>
        <dbReference type="Proteomes" id="UP001583193"/>
    </source>
</evidence>
<evidence type="ECO:0000256" key="3">
    <source>
        <dbReference type="ARBA" id="ARBA00022989"/>
    </source>
</evidence>
<evidence type="ECO:0000313" key="7">
    <source>
        <dbReference type="EMBL" id="KAL1880942.1"/>
    </source>
</evidence>
<protein>
    <recommendedName>
        <fullName evidence="6">Fatty acid hydroxylase domain-containing protein</fullName>
    </recommendedName>
</protein>
<dbReference type="InterPro" id="IPR050307">
    <property type="entry name" value="Sterol_Desaturase_Related"/>
</dbReference>
<sequence length="357" mass="41687">MSTQTTTTTTTASKRNPADSMVSTWRHDKSQWGVWHWMIELLGLHLVNSDEEVPIFSKTDAVPATREWTVHLWILLHAAIPLVLHQAYVMYTGHNLHVIAAFALYTTAFKLNGVHEINIMRRLGQVHGFFDGDKHPRDGIPDIAVGKVARELISTSTFRMTMAMFLAYNKAETPASLHWRWLPLEIGLYSITVDFWFYWYHRLMHQVGPLWQYHRRHHLTKHPNPLLSAYADHEQEFMDIAGIPFLAYTTLRLMGLPMGFYEWWIGYQYIAFSEIFGHSGLRLHGGAPSTFTWLLEYFDAELVVEDHDLHHRYGWRKSHNYGKQTRLWDRVFGTCHDRIESVKGNIDYENKVTLPLL</sequence>
<dbReference type="InterPro" id="IPR006694">
    <property type="entry name" value="Fatty_acid_hydroxylase"/>
</dbReference>
<feature type="compositionally biased region" description="Low complexity" evidence="5">
    <location>
        <begin position="1"/>
        <end position="11"/>
    </location>
</feature>
<name>A0ABR3XZ74_9EURO</name>
<reference evidence="7 8" key="1">
    <citation type="journal article" date="2024" name="IMA Fungus">
        <title>IMA Genome - F19 : A genome assembly and annotation guide to empower mycologists, including annotated draft genome sequences of Ceratocystis pirilliformis, Diaporthe australafricana, Fusarium ophioides, Paecilomyces lecythidis, and Sporothrix stenoceras.</title>
        <authorList>
            <person name="Aylward J."/>
            <person name="Wilson A.M."/>
            <person name="Visagie C.M."/>
            <person name="Spraker J."/>
            <person name="Barnes I."/>
            <person name="Buitendag C."/>
            <person name="Ceriani C."/>
            <person name="Del Mar Angel L."/>
            <person name="du Plessis D."/>
            <person name="Fuchs T."/>
            <person name="Gasser K."/>
            <person name="Kramer D."/>
            <person name="Li W."/>
            <person name="Munsamy K."/>
            <person name="Piso A."/>
            <person name="Price J.L."/>
            <person name="Sonnekus B."/>
            <person name="Thomas C."/>
            <person name="van der Nest A."/>
            <person name="van Dijk A."/>
            <person name="van Heerden A."/>
            <person name="van Vuuren N."/>
            <person name="Yilmaz N."/>
            <person name="Duong T.A."/>
            <person name="van der Merwe N.A."/>
            <person name="Wingfield M.J."/>
            <person name="Wingfield B.D."/>
        </authorList>
    </citation>
    <scope>NUCLEOTIDE SEQUENCE [LARGE SCALE GENOMIC DNA]</scope>
    <source>
        <strain evidence="7 8">CMW 18167</strain>
    </source>
</reference>
<feature type="domain" description="Fatty acid hydroxylase" evidence="6">
    <location>
        <begin position="188"/>
        <end position="334"/>
    </location>
</feature>
<dbReference type="Proteomes" id="UP001583193">
    <property type="component" value="Unassembled WGS sequence"/>
</dbReference>
<evidence type="ECO:0000259" key="6">
    <source>
        <dbReference type="Pfam" id="PF04116"/>
    </source>
</evidence>
<keyword evidence="4" id="KW-0472">Membrane</keyword>
<evidence type="ECO:0000256" key="2">
    <source>
        <dbReference type="ARBA" id="ARBA00022692"/>
    </source>
</evidence>
<keyword evidence="8" id="KW-1185">Reference proteome</keyword>
<evidence type="ECO:0000256" key="5">
    <source>
        <dbReference type="SAM" id="MobiDB-lite"/>
    </source>
</evidence>
<evidence type="ECO:0000256" key="4">
    <source>
        <dbReference type="ARBA" id="ARBA00023136"/>
    </source>
</evidence>